<feature type="compositionally biased region" description="Polar residues" evidence="1">
    <location>
        <begin position="1499"/>
        <end position="1516"/>
    </location>
</feature>
<feature type="compositionally biased region" description="Basic and acidic residues" evidence="1">
    <location>
        <begin position="180"/>
        <end position="189"/>
    </location>
</feature>
<proteinExistence type="predicted"/>
<dbReference type="KEGG" id="tps:THAPSDRAFT_20666"/>
<feature type="compositionally biased region" description="Basic and acidic residues" evidence="1">
    <location>
        <begin position="405"/>
        <end position="432"/>
    </location>
</feature>
<feature type="compositionally biased region" description="Basic and acidic residues" evidence="1">
    <location>
        <begin position="1395"/>
        <end position="1405"/>
    </location>
</feature>
<evidence type="ECO:0000256" key="1">
    <source>
        <dbReference type="SAM" id="MobiDB-lite"/>
    </source>
</evidence>
<feature type="region of interest" description="Disordered" evidence="1">
    <location>
        <begin position="1943"/>
        <end position="1962"/>
    </location>
</feature>
<accession>B8BPZ6</accession>
<keyword evidence="4" id="KW-1185">Reference proteome</keyword>
<dbReference type="Gene3D" id="1.10.472.80">
    <property type="entry name" value="Ypt/Rab-GAP domain of gyp1p, domain 3"/>
    <property type="match status" value="1"/>
</dbReference>
<organism evidence="3 4">
    <name type="scientific">Thalassiosira pseudonana</name>
    <name type="common">Marine diatom</name>
    <name type="synonym">Cyclotella nana</name>
    <dbReference type="NCBI Taxonomy" id="35128"/>
    <lineage>
        <taxon>Eukaryota</taxon>
        <taxon>Sar</taxon>
        <taxon>Stramenopiles</taxon>
        <taxon>Ochrophyta</taxon>
        <taxon>Bacillariophyta</taxon>
        <taxon>Coscinodiscophyceae</taxon>
        <taxon>Thalassiosirophycidae</taxon>
        <taxon>Thalassiosirales</taxon>
        <taxon>Thalassiosiraceae</taxon>
        <taxon>Thalassiosira</taxon>
    </lineage>
</organism>
<feature type="compositionally biased region" description="Polar residues" evidence="1">
    <location>
        <begin position="607"/>
        <end position="618"/>
    </location>
</feature>
<evidence type="ECO:0000313" key="4">
    <source>
        <dbReference type="Proteomes" id="UP000001449"/>
    </source>
</evidence>
<sequence length="2496" mass="271303">MATETMASSTAWPSLNESHGATDVTTTPSNGNGWEMIADNEDNMDTASANHVVIMPADAISSIGSSINNMIKGRPRSATVGGDNISSNKLESGSSIHSGSKGSSGMMKVNRRSLRRCASTPDLLISDKDHEIIVEDESSDEDDEDYESGEDEESEDFDDEDEDFASEGEAMEDDVVDMQNKIDSEKLEESFEVVSPKNHTGDTEEEDDNEEPVMVDEDTSMDTSAWTLTSAATTSAPSTSVWGGKNTLSFKDILAKNSDANGNSVAWGQDKAQTEAMLHDSHRKHHLRVRTKPKFIVTEDAATGSSGGCKMKHAHSTGDLTKMMEGVEEERRRAFGRGGKMKKQFSALMEDDEEADFIIGRGDGTKSSSGGGGGGGGDVLGETDAMDFYHRKEKGSMSTSNKKKERPDEAKRKEISMYKKDQQRKKQLEKGGGKSSTPSEQASSGKKKTKNEKGFGETNNTSSPPPPKSPPRRSSPIPSPRASPTHYAQKRRLFKDRQTQQKQCTSQSDVMPWTNPSDEEAQDVDVVSAFILNGEVAQSTSDEWHDAVEFNNSTNNADDEWPVQSQRQTKAISPPNALQQQASSIQRLSPPRSSPRASPVKERRMQQVKQSEAETSSLDGFKNSFANSADIEVNSSERKGGVGGGDVNSSTDNGLETLSANLGTISIQPQDAHSIFKKSNTSNNSNSKNNSNSLGVNNTMSGDDFSDVFQGDLVHVTKSVMDRLSVLNRTNSAGFNATIGGDPGVSGVSNDGRGVDVDSFDQAVDGEAFDGDFKEFADDYQIVENAGESGIKDTEVSQVGLNEVEDILQDSAAMDDANGMYVSGDNEKGEPAVADSASEDRRVISGDAAPGSPSDKPECFAYFSPPPPPLPILSSEMADEASNGDTCKSGSDDDILVEIEESKRPDGAEETIPLATSPSKRERMASRIASGKVPMPKALLKGSTTNSSSESNANNAHATITALTTERSVELYPSPNRASVESRKLPGSPETPRLLTAVPPTSPRLIISSSGKVEMSLDDEAFGDEENIILLPALQTPIVSSLIDKNDARRQRRQLRKGSARCGQTLESDVISGENDIVEGATEGGTNDGSPIVDQQPLEFGGLLDNNDVTHDDKNCTDATDVGVSDKENLFPSPSLEETLAFSLEKQQLPMSPLDCPTTPLDSELAWDAAGALGLDAIQKESKSHSNNKADDDKPLLHLGVISSDGNDRDAKELEAIALENLLSQKERMDMYTSGNGFGVGEDSSVDSKSDNMEERSEQQQEEEFLYNRMIEGAENDAAECDDGKGALDSSDMGFVDFGKGSYEEISTSDSAAMHSTENRALRWKHNTDAMSDAESSVTGGSTVFGLQLVDSKADSTQSSPALFAGVDPDATPKIGTTKNVDEKKVFKIAPPPPEKLRQWEESKGAGKRHLAGSVEGDFVGDNVDKQVTPVAASPRANQHKPPSYKISVPKSPKKKPHSITDELNLVSHERMAEKIAMASSKAARKFEEQYSHVEHDNQQFSLSNQGNTDKDSSSIMTTSPNRFFCAGDSGIGDNLLLKPFIVAKSSKSTDEPQQLPSKGSPLSGMLPLVGGAFSPWKIPDRADEYSNASSSRVAYDDEMYANATAAALRAIRGNKEGIVASLGSKADESNQISEIADETNLDESFEVSVSSFDAGVETDGESLLSGVLTWLFKEVLPTNAFSAFDINTSTSVQAARVLAIVNDDECLNAICQYVSAIVTKRHEAKLKDIDEQTDLAKEIQPAASSGDISVSSDESSNVTSLYESSVGASSVSDKKSSFSQKAKARILNGKKRGIDPFIIPIGGDVRPPGEVTAANFVSWMQQISNTAGVTSPFGKDNPFLHTVVELTTKKYSHQKQERKSMSMQDLVFPSEDTIISIFLFLQEACGYDTSRGLASIDESADDEEGNDERRLPRIKAVIPSVSLSDENTRINVLMSASVGSNTVRRGNNKRQNPNRPINPKHTLNKEALRKHANLNFIFPKQSPSPFETSVWQEPSIVLSILSFLGNPVSVSMMKRLNIFCNRVVSENEHVLMRDAVRLGGLNMYVRPAFWLWVTLDRCKREDPIPLIQSRGGFQPSTSSPPIKGQCRDFFNLRDQGATGKWSHIIERDVVRAFGNMPPHKTGARYRQDSIVRALVSFGKEEIARNSRSYQALDKLPEESETQHFKLSSRLDHCTDDGASYGSSGSLAPTDTVSDWGGISPVGSYASEEPSAVNSEDVKSMRVVSFEGGGVLEASTKSLKLNSSINASKSGDVSDPVLSGHALTAEMKVDLQNKLRSILHALAAQHEGLGYCQGMDYVVAHLLRVLQDTILLRVIQGSIPGVNNAPNVETNNALEDWRTLSTDQLKQRMNEMNSQSFVVEEVVFRVMDTFFTTYNLQHMYWPELRCLKTCCKVFESLIKQKLPVLADHFEHHDLNVGLFALGWFQTLFLYLPSMPSATVCHLWDIWLVERSFKIFFRVGTAILFLSQPTLLNHDLEGMMTCYTSPSRHIDSVCFEH</sequence>
<evidence type="ECO:0000259" key="2">
    <source>
        <dbReference type="PROSITE" id="PS50086"/>
    </source>
</evidence>
<reference evidence="3 4" key="2">
    <citation type="journal article" date="2008" name="Nature">
        <title>The Phaeodactylum genome reveals the evolutionary history of diatom genomes.</title>
        <authorList>
            <person name="Bowler C."/>
            <person name="Allen A.E."/>
            <person name="Badger J.H."/>
            <person name="Grimwood J."/>
            <person name="Jabbari K."/>
            <person name="Kuo A."/>
            <person name="Maheswari U."/>
            <person name="Martens C."/>
            <person name="Maumus F."/>
            <person name="Otillar R.P."/>
            <person name="Rayko E."/>
            <person name="Salamov A."/>
            <person name="Vandepoele K."/>
            <person name="Beszteri B."/>
            <person name="Gruber A."/>
            <person name="Heijde M."/>
            <person name="Katinka M."/>
            <person name="Mock T."/>
            <person name="Valentin K."/>
            <person name="Verret F."/>
            <person name="Berges J.A."/>
            <person name="Brownlee C."/>
            <person name="Cadoret J.P."/>
            <person name="Chiovitti A."/>
            <person name="Choi C.J."/>
            <person name="Coesel S."/>
            <person name="De Martino A."/>
            <person name="Detter J.C."/>
            <person name="Durkin C."/>
            <person name="Falciatore A."/>
            <person name="Fournet J."/>
            <person name="Haruta M."/>
            <person name="Huysman M.J."/>
            <person name="Jenkins B.D."/>
            <person name="Jiroutova K."/>
            <person name="Jorgensen R.E."/>
            <person name="Joubert Y."/>
            <person name="Kaplan A."/>
            <person name="Kroger N."/>
            <person name="Kroth P.G."/>
            <person name="La Roche J."/>
            <person name="Lindquist E."/>
            <person name="Lommer M."/>
            <person name="Martin-Jezequel V."/>
            <person name="Lopez P.J."/>
            <person name="Lucas S."/>
            <person name="Mangogna M."/>
            <person name="McGinnis K."/>
            <person name="Medlin L.K."/>
            <person name="Montsant A."/>
            <person name="Oudot-Le Secq M.P."/>
            <person name="Napoli C."/>
            <person name="Obornik M."/>
            <person name="Parker M.S."/>
            <person name="Petit J.L."/>
            <person name="Porcel B.M."/>
            <person name="Poulsen N."/>
            <person name="Robison M."/>
            <person name="Rychlewski L."/>
            <person name="Rynearson T.A."/>
            <person name="Schmutz J."/>
            <person name="Shapiro H."/>
            <person name="Siaut M."/>
            <person name="Stanley M."/>
            <person name="Sussman M.R."/>
            <person name="Taylor A.R."/>
            <person name="Vardi A."/>
            <person name="von Dassow P."/>
            <person name="Vyverman W."/>
            <person name="Willis A."/>
            <person name="Wyrwicz L.S."/>
            <person name="Rokhsar D.S."/>
            <person name="Weissenbach J."/>
            <person name="Armbrust E.V."/>
            <person name="Green B.R."/>
            <person name="Van de Peer Y."/>
            <person name="Grigoriev I.V."/>
        </authorList>
    </citation>
    <scope>NUCLEOTIDE SEQUENCE [LARGE SCALE GENOMIC DNA]</scope>
    <source>
        <strain evidence="3 4">CCMP1335</strain>
    </source>
</reference>
<evidence type="ECO:0000313" key="3">
    <source>
        <dbReference type="EMBL" id="EED96274.1"/>
    </source>
</evidence>
<dbReference type="InParanoid" id="B8BPZ6"/>
<dbReference type="InterPro" id="IPR050302">
    <property type="entry name" value="Rab_GAP_TBC_domain"/>
</dbReference>
<feature type="compositionally biased region" description="Gly residues" evidence="1">
    <location>
        <begin position="369"/>
        <end position="379"/>
    </location>
</feature>
<feature type="compositionally biased region" description="Basic and acidic residues" evidence="1">
    <location>
        <begin position="1246"/>
        <end position="1258"/>
    </location>
</feature>
<feature type="region of interest" description="Disordered" evidence="1">
    <location>
        <begin position="538"/>
        <end position="655"/>
    </location>
</feature>
<gene>
    <name evidence="3" type="ORF">THAPSDRAFT_20666</name>
</gene>
<dbReference type="GeneID" id="7449145"/>
<feature type="compositionally biased region" description="Acidic residues" evidence="1">
    <location>
        <begin position="203"/>
        <end position="217"/>
    </location>
</feature>
<feature type="region of interest" description="Disordered" evidence="1">
    <location>
        <begin position="903"/>
        <end position="923"/>
    </location>
</feature>
<feature type="region of interest" description="Disordered" evidence="1">
    <location>
        <begin position="822"/>
        <end position="855"/>
    </location>
</feature>
<feature type="compositionally biased region" description="Polar residues" evidence="1">
    <location>
        <begin position="563"/>
        <end position="582"/>
    </location>
</feature>
<dbReference type="SMART" id="SM00164">
    <property type="entry name" value="TBC"/>
    <property type="match status" value="1"/>
</dbReference>
<dbReference type="Proteomes" id="UP000001449">
    <property type="component" value="Chromosome 1"/>
</dbReference>
<dbReference type="RefSeq" id="XP_002286633.1">
    <property type="nucleotide sequence ID" value="XM_002286597.1"/>
</dbReference>
<dbReference type="eggNOG" id="KOG4436">
    <property type="taxonomic scope" value="Eukaryota"/>
</dbReference>
<feature type="compositionally biased region" description="Low complexity" evidence="1">
    <location>
        <begin position="583"/>
        <end position="598"/>
    </location>
</feature>
<feature type="compositionally biased region" description="Acidic residues" evidence="1">
    <location>
        <begin position="134"/>
        <end position="176"/>
    </location>
</feature>
<feature type="region of interest" description="Disordered" evidence="1">
    <location>
        <begin position="1431"/>
        <end position="1460"/>
    </location>
</feature>
<dbReference type="SUPFAM" id="SSF47923">
    <property type="entry name" value="Ypt/Rab-GAP domain of gyp1p"/>
    <property type="match status" value="2"/>
</dbReference>
<feature type="region of interest" description="Disordered" evidence="1">
    <location>
        <begin position="1390"/>
        <end position="1409"/>
    </location>
</feature>
<feature type="region of interest" description="Disordered" evidence="1">
    <location>
        <begin position="1494"/>
        <end position="1516"/>
    </location>
</feature>
<feature type="region of interest" description="Disordered" evidence="1">
    <location>
        <begin position="74"/>
        <end position="217"/>
    </location>
</feature>
<feature type="region of interest" description="Disordered" evidence="1">
    <location>
        <begin position="676"/>
        <end position="698"/>
    </location>
</feature>
<feature type="compositionally biased region" description="Polar residues" evidence="1">
    <location>
        <begin position="500"/>
        <end position="509"/>
    </location>
</feature>
<dbReference type="PaxDb" id="35128-Thaps20666"/>
<feature type="region of interest" description="Disordered" evidence="1">
    <location>
        <begin position="1"/>
        <end position="38"/>
    </location>
</feature>
<feature type="compositionally biased region" description="Low complexity" evidence="1">
    <location>
        <begin position="1441"/>
        <end position="1451"/>
    </location>
</feature>
<dbReference type="Pfam" id="PF00566">
    <property type="entry name" value="RabGAP-TBC"/>
    <property type="match status" value="1"/>
</dbReference>
<dbReference type="InterPro" id="IPR035969">
    <property type="entry name" value="Rab-GAP_TBC_sf"/>
</dbReference>
<feature type="compositionally biased region" description="Low complexity" evidence="1">
    <location>
        <begin position="677"/>
        <end position="693"/>
    </location>
</feature>
<feature type="compositionally biased region" description="Polar residues" evidence="1">
    <location>
        <begin position="1943"/>
        <end position="1956"/>
    </location>
</feature>
<dbReference type="PANTHER" id="PTHR47219:SF9">
    <property type="entry name" value="GTPASE ACTIVATING PROTEIN AND CENTROSOME-ASSOCIATED, ISOFORM B"/>
    <property type="match status" value="1"/>
</dbReference>
<dbReference type="EMBL" id="CM000638">
    <property type="protein sequence ID" value="EED96274.1"/>
    <property type="molecule type" value="Genomic_DNA"/>
</dbReference>
<feature type="region of interest" description="Disordered" evidence="1">
    <location>
        <begin position="1235"/>
        <end position="1258"/>
    </location>
</feature>
<dbReference type="InterPro" id="IPR000195">
    <property type="entry name" value="Rab-GAP-TBC_dom"/>
</dbReference>
<feature type="compositionally biased region" description="Polar residues" evidence="1">
    <location>
        <begin position="1"/>
        <end position="32"/>
    </location>
</feature>
<feature type="region of interest" description="Disordered" evidence="1">
    <location>
        <begin position="975"/>
        <end position="998"/>
    </location>
</feature>
<protein>
    <recommendedName>
        <fullName evidence="2">Rab-GAP TBC domain-containing protein</fullName>
    </recommendedName>
</protein>
<feature type="domain" description="Rab-GAP TBC" evidence="2">
    <location>
        <begin position="2041"/>
        <end position="2450"/>
    </location>
</feature>
<dbReference type="HOGENOM" id="CLU_228564_0_0_1"/>
<feature type="compositionally biased region" description="Polar residues" evidence="1">
    <location>
        <begin position="435"/>
        <end position="444"/>
    </location>
</feature>
<reference evidence="3 4" key="1">
    <citation type="journal article" date="2004" name="Science">
        <title>The genome of the diatom Thalassiosira pseudonana: ecology, evolution, and metabolism.</title>
        <authorList>
            <person name="Armbrust E.V."/>
            <person name="Berges J.A."/>
            <person name="Bowler C."/>
            <person name="Green B.R."/>
            <person name="Martinez D."/>
            <person name="Putnam N.H."/>
            <person name="Zhou S."/>
            <person name="Allen A.E."/>
            <person name="Apt K.E."/>
            <person name="Bechner M."/>
            <person name="Brzezinski M.A."/>
            <person name="Chaal B.K."/>
            <person name="Chiovitti A."/>
            <person name="Davis A.K."/>
            <person name="Demarest M.S."/>
            <person name="Detter J.C."/>
            <person name="Glavina T."/>
            <person name="Goodstein D."/>
            <person name="Hadi M.Z."/>
            <person name="Hellsten U."/>
            <person name="Hildebrand M."/>
            <person name="Jenkins B.D."/>
            <person name="Jurka J."/>
            <person name="Kapitonov V.V."/>
            <person name="Kroger N."/>
            <person name="Lau W.W."/>
            <person name="Lane T.W."/>
            <person name="Larimer F.W."/>
            <person name="Lippmeier J.C."/>
            <person name="Lucas S."/>
            <person name="Medina M."/>
            <person name="Montsant A."/>
            <person name="Obornik M."/>
            <person name="Parker M.S."/>
            <person name="Palenik B."/>
            <person name="Pazour G.J."/>
            <person name="Richardson P.M."/>
            <person name="Rynearson T.A."/>
            <person name="Saito M.A."/>
            <person name="Schwartz D.C."/>
            <person name="Thamatrakoln K."/>
            <person name="Valentin K."/>
            <person name="Vardi A."/>
            <person name="Wilkerson F.P."/>
            <person name="Rokhsar D.S."/>
        </authorList>
    </citation>
    <scope>NUCLEOTIDE SEQUENCE [LARGE SCALE GENOMIC DNA]</scope>
    <source>
        <strain evidence="3 4">CCMP1335</strain>
    </source>
</reference>
<feature type="region of interest" description="Disordered" evidence="1">
    <location>
        <begin position="359"/>
        <end position="522"/>
    </location>
</feature>
<dbReference type="Gene3D" id="1.10.8.270">
    <property type="entry name" value="putative rabgap domain of human tbc1 domain family member 14 like domains"/>
    <property type="match status" value="1"/>
</dbReference>
<dbReference type="PANTHER" id="PTHR47219">
    <property type="entry name" value="RAB GTPASE-ACTIVATING PROTEIN 1-LIKE"/>
    <property type="match status" value="1"/>
</dbReference>
<feature type="compositionally biased region" description="Low complexity" evidence="1">
    <location>
        <begin position="472"/>
        <end position="484"/>
    </location>
</feature>
<feature type="compositionally biased region" description="Low complexity" evidence="1">
    <location>
        <begin position="92"/>
        <end position="105"/>
    </location>
</feature>
<dbReference type="PROSITE" id="PS50086">
    <property type="entry name" value="TBC_RABGAP"/>
    <property type="match status" value="1"/>
</dbReference>
<name>B8BPZ6_THAPS</name>